<feature type="compositionally biased region" description="Acidic residues" evidence="8">
    <location>
        <begin position="964"/>
        <end position="988"/>
    </location>
</feature>
<accession>A0A1B9GHY0</accession>
<dbReference type="GO" id="GO:0045842">
    <property type="term" value="P:positive regulation of mitotic metaphase/anaphase transition"/>
    <property type="evidence" value="ECO:0007669"/>
    <property type="project" value="TreeGrafter"/>
</dbReference>
<dbReference type="PANTHER" id="PTHR12558:SF9">
    <property type="entry name" value="CELL DIVISION CYCLE PROTEIN 16 HOMOLOG"/>
    <property type="match status" value="1"/>
</dbReference>
<feature type="compositionally biased region" description="Low complexity" evidence="8">
    <location>
        <begin position="901"/>
        <end position="914"/>
    </location>
</feature>
<dbReference type="PROSITE" id="PS50005">
    <property type="entry name" value="TPR"/>
    <property type="match status" value="3"/>
</dbReference>
<evidence type="ECO:0000256" key="3">
    <source>
        <dbReference type="ARBA" id="ARBA00022776"/>
    </source>
</evidence>
<keyword evidence="6" id="KW-0131">Cell cycle</keyword>
<keyword evidence="10" id="KW-1185">Reference proteome</keyword>
<keyword evidence="1" id="KW-0132">Cell division</keyword>
<keyword evidence="3" id="KW-0498">Mitosis</keyword>
<dbReference type="GO" id="GO:0051301">
    <property type="term" value="P:cell division"/>
    <property type="evidence" value="ECO:0007669"/>
    <property type="project" value="UniProtKB-KW"/>
</dbReference>
<evidence type="ECO:0000313" key="10">
    <source>
        <dbReference type="Proteomes" id="UP000092666"/>
    </source>
</evidence>
<dbReference type="GO" id="GO:0005680">
    <property type="term" value="C:anaphase-promoting complex"/>
    <property type="evidence" value="ECO:0007669"/>
    <property type="project" value="UniProtKB-ARBA"/>
</dbReference>
<evidence type="ECO:0000256" key="7">
    <source>
        <dbReference type="PROSITE-ProRule" id="PRU00339"/>
    </source>
</evidence>
<feature type="region of interest" description="Disordered" evidence="8">
    <location>
        <begin position="389"/>
        <end position="408"/>
    </location>
</feature>
<feature type="compositionally biased region" description="Basic and acidic residues" evidence="8">
    <location>
        <begin position="307"/>
        <end position="316"/>
    </location>
</feature>
<dbReference type="PROSITE" id="PS50293">
    <property type="entry name" value="TPR_REGION"/>
    <property type="match status" value="1"/>
</dbReference>
<reference evidence="9 10" key="1">
    <citation type="submission" date="2013-07" db="EMBL/GenBank/DDBJ databases">
        <title>The Genome Sequence of Cryptococcus heveanensis BCC8398.</title>
        <authorList>
            <consortium name="The Broad Institute Genome Sequencing Platform"/>
            <person name="Cuomo C."/>
            <person name="Litvintseva A."/>
            <person name="Chen Y."/>
            <person name="Heitman J."/>
            <person name="Sun S."/>
            <person name="Springer D."/>
            <person name="Dromer F."/>
            <person name="Young S.K."/>
            <person name="Zeng Q."/>
            <person name="Gargeya S."/>
            <person name="Fitzgerald M."/>
            <person name="Abouelleil A."/>
            <person name="Alvarado L."/>
            <person name="Berlin A.M."/>
            <person name="Chapman S.B."/>
            <person name="Dewar J."/>
            <person name="Goldberg J."/>
            <person name="Griggs A."/>
            <person name="Gujja S."/>
            <person name="Hansen M."/>
            <person name="Howarth C."/>
            <person name="Imamovic A."/>
            <person name="Larimer J."/>
            <person name="McCowan C."/>
            <person name="Murphy C."/>
            <person name="Pearson M."/>
            <person name="Priest M."/>
            <person name="Roberts A."/>
            <person name="Saif S."/>
            <person name="Shea T."/>
            <person name="Sykes S."/>
            <person name="Wortman J."/>
            <person name="Nusbaum C."/>
            <person name="Birren B."/>
        </authorList>
    </citation>
    <scope>NUCLEOTIDE SEQUENCE [LARGE SCALE GENOMIC DNA]</scope>
    <source>
        <strain evidence="9 10">BCC8398</strain>
    </source>
</reference>
<feature type="repeat" description="TPR" evidence="7">
    <location>
        <begin position="731"/>
        <end position="764"/>
    </location>
</feature>
<evidence type="ECO:0000256" key="4">
    <source>
        <dbReference type="ARBA" id="ARBA00022786"/>
    </source>
</evidence>
<dbReference type="Proteomes" id="UP000092666">
    <property type="component" value="Unassembled WGS sequence"/>
</dbReference>
<evidence type="ECO:0000256" key="2">
    <source>
        <dbReference type="ARBA" id="ARBA00022737"/>
    </source>
</evidence>
<feature type="compositionally biased region" description="Pro residues" evidence="8">
    <location>
        <begin position="1"/>
        <end position="20"/>
    </location>
</feature>
<evidence type="ECO:0000256" key="8">
    <source>
        <dbReference type="SAM" id="MobiDB-lite"/>
    </source>
</evidence>
<keyword evidence="4" id="KW-0833">Ubl conjugation pathway</keyword>
<evidence type="ECO:0000256" key="5">
    <source>
        <dbReference type="ARBA" id="ARBA00022803"/>
    </source>
</evidence>
<protein>
    <submittedName>
        <fullName evidence="9">Anaphase-promoting complex subunit 6</fullName>
    </submittedName>
</protein>
<dbReference type="PANTHER" id="PTHR12558">
    <property type="entry name" value="CELL DIVISION CYCLE 16,23,27"/>
    <property type="match status" value="1"/>
</dbReference>
<dbReference type="Gene3D" id="1.25.40.10">
    <property type="entry name" value="Tetratricopeptide repeat domain"/>
    <property type="match status" value="2"/>
</dbReference>
<dbReference type="SMART" id="SM00028">
    <property type="entry name" value="TPR"/>
    <property type="match status" value="8"/>
</dbReference>
<feature type="compositionally biased region" description="Polar residues" evidence="8">
    <location>
        <begin position="915"/>
        <end position="926"/>
    </location>
</feature>
<gene>
    <name evidence="9" type="ORF">I316_07720</name>
</gene>
<feature type="compositionally biased region" description="Low complexity" evidence="8">
    <location>
        <begin position="120"/>
        <end position="139"/>
    </location>
</feature>
<dbReference type="Pfam" id="PF13432">
    <property type="entry name" value="TPR_16"/>
    <property type="match status" value="1"/>
</dbReference>
<dbReference type="Pfam" id="PF12895">
    <property type="entry name" value="ANAPC3"/>
    <property type="match status" value="2"/>
</dbReference>
<sequence>MPPMFTPPNPSSSSGPPPISYSPLPSTSTSTSLRRHRPLPARSSLSNSFSLAPGAGMLGADPSFTADMSMDGSETSFSFSYPSRRSKNAQTDNNTLNLLSSAAVDQGNRGMAQVSPRVRPSPASKRSSGSSSRTTMRGPGLAGRRERVIEGLPNTNVNVRTRSRLGEVSPDREAEQAARARTRRTSPRKRAQELCDIRSDEEEGEGEQGQLHLQPGVGVSGEAEGEEEERTWSMVDSMRLWRHDAIMQHLYETAAFWGDKVLSWTADPNDAFWLAQTHFLTGHYLRAEKLLTDPLPPPPKSTLFPRGSRDKGKGRSEDEDDLMDGHGHGHGHGIGQSRPEAGSDGVESGRDVLGRRLVDESLACRYLAAQCLVHQEKYHEALELLGESNPFKEAGPDTGSEKPSQDEGIKLHSSICHLRGLLHLRLSSFALAKESFMEALMLDVKNYDAFKELIDGGMMSEKEEWEFVKSLSYRKQLSEEDANFVKMIYLTKLKKDGHVREVAEAREALMKDYGLADNCDVLVGLADELYAKYKWEDCYAVTSKILARIPGHPTALPLHLACMHHIHRLRSSLFMLAHDLVEQDPQAATTWYAVGLWYFSGRRWGEARRYFSKANLIDSRFAPAWIAFAHSFAYEGEHDHAITAYSTSARLFQGSHLPLLFIGMEHLQLSASHLAEEYFRAAEAIDASDPLLLNELGVVAYNKEDYDQAASYFRKALRASWEMQGVKSVWAVTYCNLGHAYRHMRNYDKAEHNYRLTIRLDPTNAVAYSSLGMIWQLRGEIREAIKIYHQALSLGPQDPMTTVLLEMGLREQMEGLDPTTLPGLPGKLGERDMDPFAVPKGNPIFGPLPIELDPATLDDAGGESVIHHPPTAPTHPSTSASTLASMTVSSSARAHSHPHPHQAAASFAGAQRAQNLSSSSHVNNVGSRARDETIGDMSGVDVDPDLEEEDDEDDGVGVGRSQQEEEEEEEEEDEEDIGEGSTMEIEDD</sequence>
<dbReference type="EMBL" id="KV700144">
    <property type="protein sequence ID" value="OCF30672.1"/>
    <property type="molecule type" value="Genomic_DNA"/>
</dbReference>
<dbReference type="InterPro" id="IPR019734">
    <property type="entry name" value="TPR_rpt"/>
</dbReference>
<feature type="region of interest" description="Disordered" evidence="8">
    <location>
        <begin position="849"/>
        <end position="988"/>
    </location>
</feature>
<feature type="region of interest" description="Disordered" evidence="8">
    <location>
        <begin position="291"/>
        <end position="348"/>
    </location>
</feature>
<dbReference type="Pfam" id="PF00515">
    <property type="entry name" value="TPR_1"/>
    <property type="match status" value="1"/>
</dbReference>
<evidence type="ECO:0000256" key="6">
    <source>
        <dbReference type="ARBA" id="ARBA00023306"/>
    </source>
</evidence>
<feature type="compositionally biased region" description="Acidic residues" evidence="8">
    <location>
        <begin position="942"/>
        <end position="955"/>
    </location>
</feature>
<feature type="region of interest" description="Disordered" evidence="8">
    <location>
        <begin position="1"/>
        <end position="230"/>
    </location>
</feature>
<name>A0A1B9GHY0_9TREE</name>
<evidence type="ECO:0000256" key="1">
    <source>
        <dbReference type="ARBA" id="ARBA00022618"/>
    </source>
</evidence>
<dbReference type="SUPFAM" id="SSF81901">
    <property type="entry name" value="HCP-like"/>
    <property type="match status" value="1"/>
</dbReference>
<dbReference type="GO" id="GO:0031145">
    <property type="term" value="P:anaphase-promoting complex-dependent catabolic process"/>
    <property type="evidence" value="ECO:0007669"/>
    <property type="project" value="TreeGrafter"/>
</dbReference>
<feature type="compositionally biased region" description="Basic and acidic residues" evidence="8">
    <location>
        <begin position="169"/>
        <end position="178"/>
    </location>
</feature>
<dbReference type="GO" id="GO:0016567">
    <property type="term" value="P:protein ubiquitination"/>
    <property type="evidence" value="ECO:0007669"/>
    <property type="project" value="TreeGrafter"/>
</dbReference>
<dbReference type="SUPFAM" id="SSF48452">
    <property type="entry name" value="TPR-like"/>
    <property type="match status" value="1"/>
</dbReference>
<feature type="compositionally biased region" description="Low complexity" evidence="8">
    <location>
        <begin position="21"/>
        <end position="32"/>
    </location>
</feature>
<proteinExistence type="predicted"/>
<keyword evidence="5 7" id="KW-0802">TPR repeat</keyword>
<feature type="compositionally biased region" description="Basic and acidic residues" evidence="8">
    <location>
        <begin position="399"/>
        <end position="408"/>
    </location>
</feature>
<reference evidence="10" key="2">
    <citation type="submission" date="2013-12" db="EMBL/GenBank/DDBJ databases">
        <title>Evolution of pathogenesis and genome organization in the Tremellales.</title>
        <authorList>
            <person name="Cuomo C."/>
            <person name="Litvintseva A."/>
            <person name="Heitman J."/>
            <person name="Chen Y."/>
            <person name="Sun S."/>
            <person name="Springer D."/>
            <person name="Dromer F."/>
            <person name="Young S."/>
            <person name="Zeng Q."/>
            <person name="Chapman S."/>
            <person name="Gujja S."/>
            <person name="Saif S."/>
            <person name="Birren B."/>
        </authorList>
    </citation>
    <scope>NUCLEOTIDE SEQUENCE [LARGE SCALE GENOMIC DNA]</scope>
    <source>
        <strain evidence="10">BCC8398</strain>
    </source>
</reference>
<dbReference type="GO" id="GO:0005737">
    <property type="term" value="C:cytoplasm"/>
    <property type="evidence" value="ECO:0007669"/>
    <property type="project" value="TreeGrafter"/>
</dbReference>
<dbReference type="STRING" id="1296120.A0A1B9GHY0"/>
<feature type="compositionally biased region" description="Low complexity" evidence="8">
    <location>
        <begin position="874"/>
        <end position="893"/>
    </location>
</feature>
<organism evidence="9 10">
    <name type="scientific">Kwoniella heveanensis BCC8398</name>
    <dbReference type="NCBI Taxonomy" id="1296120"/>
    <lineage>
        <taxon>Eukaryota</taxon>
        <taxon>Fungi</taxon>
        <taxon>Dikarya</taxon>
        <taxon>Basidiomycota</taxon>
        <taxon>Agaricomycotina</taxon>
        <taxon>Tremellomycetes</taxon>
        <taxon>Tremellales</taxon>
        <taxon>Cryptococcaceae</taxon>
        <taxon>Kwoniella</taxon>
    </lineage>
</organism>
<feature type="repeat" description="TPR" evidence="7">
    <location>
        <begin position="690"/>
        <end position="723"/>
    </location>
</feature>
<dbReference type="OrthoDB" id="10006270at2759"/>
<feature type="compositionally biased region" description="Polar residues" evidence="8">
    <location>
        <begin position="72"/>
        <end position="100"/>
    </location>
</feature>
<feature type="compositionally biased region" description="Basic residues" evidence="8">
    <location>
        <begin position="180"/>
        <end position="189"/>
    </location>
</feature>
<dbReference type="AlphaFoldDB" id="A0A1B9GHY0"/>
<keyword evidence="2" id="KW-0677">Repeat</keyword>
<evidence type="ECO:0000313" key="9">
    <source>
        <dbReference type="EMBL" id="OCF30672.1"/>
    </source>
</evidence>
<feature type="repeat" description="TPR" evidence="7">
    <location>
        <begin position="765"/>
        <end position="798"/>
    </location>
</feature>
<dbReference type="InterPro" id="IPR011990">
    <property type="entry name" value="TPR-like_helical_dom_sf"/>
</dbReference>